<accession>A0ABD0MIU0</accession>
<keyword evidence="6" id="KW-0677">Repeat</keyword>
<dbReference type="Proteomes" id="UP001529510">
    <property type="component" value="Unassembled WGS sequence"/>
</dbReference>
<sequence length="72" mass="8004">GSDLCCGRVEIRYNGQWGTVCDDNWDLNDTAVVCRQLQCGSAISAPQMDRSGWMMLDAQEVKESSHNVHTVD</sequence>
<reference evidence="13 14" key="1">
    <citation type="submission" date="2024-05" db="EMBL/GenBank/DDBJ databases">
        <title>Genome sequencing and assembly of Indian major carp, Cirrhinus mrigala (Hamilton, 1822).</title>
        <authorList>
            <person name="Mohindra V."/>
            <person name="Chowdhury L.M."/>
            <person name="Lal K."/>
            <person name="Jena J.K."/>
        </authorList>
    </citation>
    <scope>NUCLEOTIDE SEQUENCE [LARGE SCALE GENOMIC DNA]</scope>
    <source>
        <strain evidence="13">CM1030</strain>
        <tissue evidence="13">Blood</tissue>
    </source>
</reference>
<dbReference type="EMBL" id="JAMKFB020000562">
    <property type="protein sequence ID" value="KAL0148942.1"/>
    <property type="molecule type" value="Genomic_DNA"/>
</dbReference>
<dbReference type="PANTHER" id="PTHR48071:SF15">
    <property type="entry name" value="SRCR DOMAIN-CONTAINING PROTEIN"/>
    <property type="match status" value="1"/>
</dbReference>
<dbReference type="AlphaFoldDB" id="A0ABD0MIU0"/>
<organism evidence="13 14">
    <name type="scientific">Cirrhinus mrigala</name>
    <name type="common">Mrigala</name>
    <dbReference type="NCBI Taxonomy" id="683832"/>
    <lineage>
        <taxon>Eukaryota</taxon>
        <taxon>Metazoa</taxon>
        <taxon>Chordata</taxon>
        <taxon>Craniata</taxon>
        <taxon>Vertebrata</taxon>
        <taxon>Euteleostomi</taxon>
        <taxon>Actinopterygii</taxon>
        <taxon>Neopterygii</taxon>
        <taxon>Teleostei</taxon>
        <taxon>Ostariophysi</taxon>
        <taxon>Cypriniformes</taxon>
        <taxon>Cyprinidae</taxon>
        <taxon>Labeoninae</taxon>
        <taxon>Labeonini</taxon>
        <taxon>Cirrhinus</taxon>
    </lineage>
</organism>
<dbReference type="PANTHER" id="PTHR48071">
    <property type="entry name" value="SRCR DOMAIN-CONTAINING PROTEIN"/>
    <property type="match status" value="1"/>
</dbReference>
<dbReference type="FunFam" id="3.10.250.10:FF:000016">
    <property type="entry name" value="Scavenger receptor cysteine-rich protein type 12"/>
    <property type="match status" value="1"/>
</dbReference>
<evidence type="ECO:0000313" key="14">
    <source>
        <dbReference type="Proteomes" id="UP001529510"/>
    </source>
</evidence>
<evidence type="ECO:0000256" key="4">
    <source>
        <dbReference type="ARBA" id="ARBA00022692"/>
    </source>
</evidence>
<gene>
    <name evidence="13" type="ORF">M9458_055746</name>
</gene>
<dbReference type="Pfam" id="PF00530">
    <property type="entry name" value="SRCR"/>
    <property type="match status" value="1"/>
</dbReference>
<evidence type="ECO:0000256" key="1">
    <source>
        <dbReference type="ARBA" id="ARBA00004167"/>
    </source>
</evidence>
<evidence type="ECO:0000256" key="9">
    <source>
        <dbReference type="ARBA" id="ARBA00023157"/>
    </source>
</evidence>
<evidence type="ECO:0000256" key="7">
    <source>
        <dbReference type="ARBA" id="ARBA00022989"/>
    </source>
</evidence>
<evidence type="ECO:0000256" key="6">
    <source>
        <dbReference type="ARBA" id="ARBA00022737"/>
    </source>
</evidence>
<keyword evidence="10" id="KW-0325">Glycoprotein</keyword>
<dbReference type="SUPFAM" id="SSF56487">
    <property type="entry name" value="SRCR-like"/>
    <property type="match status" value="1"/>
</dbReference>
<dbReference type="Gene3D" id="3.10.250.10">
    <property type="entry name" value="SRCR-like domain"/>
    <property type="match status" value="1"/>
</dbReference>
<evidence type="ECO:0000259" key="12">
    <source>
        <dbReference type="PROSITE" id="PS50287"/>
    </source>
</evidence>
<dbReference type="GO" id="GO:0016020">
    <property type="term" value="C:membrane"/>
    <property type="evidence" value="ECO:0007669"/>
    <property type="project" value="UniProtKB-SubCell"/>
</dbReference>
<evidence type="ECO:0000256" key="11">
    <source>
        <dbReference type="PROSITE-ProRule" id="PRU00196"/>
    </source>
</evidence>
<protein>
    <recommendedName>
        <fullName evidence="12">SRCR domain-containing protein</fullName>
    </recommendedName>
</protein>
<dbReference type="InterPro" id="IPR001190">
    <property type="entry name" value="SRCR"/>
</dbReference>
<keyword evidence="14" id="KW-1185">Reference proteome</keyword>
<comment type="caution">
    <text evidence="13">The sequence shown here is derived from an EMBL/GenBank/DDBJ whole genome shotgun (WGS) entry which is preliminary data.</text>
</comment>
<keyword evidence="3" id="KW-0964">Secreted</keyword>
<evidence type="ECO:0000256" key="3">
    <source>
        <dbReference type="ARBA" id="ARBA00022525"/>
    </source>
</evidence>
<comment type="subcellular location">
    <subcellularLocation>
        <location evidence="1">Membrane</location>
        <topology evidence="1">Single-pass membrane protein</topology>
    </subcellularLocation>
    <subcellularLocation>
        <location evidence="2">Secreted</location>
    </subcellularLocation>
</comment>
<keyword evidence="9" id="KW-1015">Disulfide bond</keyword>
<keyword evidence="7" id="KW-1133">Transmembrane helix</keyword>
<keyword evidence="8" id="KW-0472">Membrane</keyword>
<evidence type="ECO:0000256" key="10">
    <source>
        <dbReference type="ARBA" id="ARBA00023180"/>
    </source>
</evidence>
<dbReference type="PRINTS" id="PR00258">
    <property type="entry name" value="SPERACTRCPTR"/>
</dbReference>
<proteinExistence type="predicted"/>
<keyword evidence="4" id="KW-0812">Transmembrane</keyword>
<evidence type="ECO:0000256" key="8">
    <source>
        <dbReference type="ARBA" id="ARBA00023136"/>
    </source>
</evidence>
<name>A0ABD0MIU0_CIRMR</name>
<dbReference type="SMART" id="SM00202">
    <property type="entry name" value="SR"/>
    <property type="match status" value="1"/>
</dbReference>
<evidence type="ECO:0000313" key="13">
    <source>
        <dbReference type="EMBL" id="KAL0148942.1"/>
    </source>
</evidence>
<dbReference type="InterPro" id="IPR036772">
    <property type="entry name" value="SRCR-like_dom_sf"/>
</dbReference>
<feature type="domain" description="SRCR" evidence="12">
    <location>
        <begin position="1"/>
        <end position="45"/>
    </location>
</feature>
<comment type="caution">
    <text evidence="11">Lacks conserved residue(s) required for the propagation of feature annotation.</text>
</comment>
<dbReference type="PROSITE" id="PS50287">
    <property type="entry name" value="SRCR_2"/>
    <property type="match status" value="1"/>
</dbReference>
<feature type="non-terminal residue" evidence="13">
    <location>
        <position position="1"/>
    </location>
</feature>
<evidence type="ECO:0000256" key="2">
    <source>
        <dbReference type="ARBA" id="ARBA00004613"/>
    </source>
</evidence>
<evidence type="ECO:0000256" key="5">
    <source>
        <dbReference type="ARBA" id="ARBA00022729"/>
    </source>
</evidence>
<keyword evidence="5" id="KW-0732">Signal</keyword>